<gene>
    <name evidence="2" type="ORF">H5410_057569</name>
</gene>
<organism evidence="2 3">
    <name type="scientific">Solanum commersonii</name>
    <name type="common">Commerson's wild potato</name>
    <name type="synonym">Commerson's nightshade</name>
    <dbReference type="NCBI Taxonomy" id="4109"/>
    <lineage>
        <taxon>Eukaryota</taxon>
        <taxon>Viridiplantae</taxon>
        <taxon>Streptophyta</taxon>
        <taxon>Embryophyta</taxon>
        <taxon>Tracheophyta</taxon>
        <taxon>Spermatophyta</taxon>
        <taxon>Magnoliopsida</taxon>
        <taxon>eudicotyledons</taxon>
        <taxon>Gunneridae</taxon>
        <taxon>Pentapetalae</taxon>
        <taxon>asterids</taxon>
        <taxon>lamiids</taxon>
        <taxon>Solanales</taxon>
        <taxon>Solanaceae</taxon>
        <taxon>Solanoideae</taxon>
        <taxon>Solaneae</taxon>
        <taxon>Solanum</taxon>
    </lineage>
</organism>
<dbReference type="EMBL" id="JACXVP010000011">
    <property type="protein sequence ID" value="KAG5577435.1"/>
    <property type="molecule type" value="Genomic_DNA"/>
</dbReference>
<evidence type="ECO:0000259" key="1">
    <source>
        <dbReference type="Pfam" id="PF14111"/>
    </source>
</evidence>
<dbReference type="Proteomes" id="UP000824120">
    <property type="component" value="Chromosome 11"/>
</dbReference>
<name>A0A9J5WN93_SOLCO</name>
<dbReference type="Pfam" id="PF14111">
    <property type="entry name" value="DUF4283"/>
    <property type="match status" value="1"/>
</dbReference>
<protein>
    <recommendedName>
        <fullName evidence="1">DUF4283 domain-containing protein</fullName>
    </recommendedName>
</protein>
<evidence type="ECO:0000313" key="2">
    <source>
        <dbReference type="EMBL" id="KAG5577435.1"/>
    </source>
</evidence>
<dbReference type="PANTHER" id="PTHR34427">
    <property type="entry name" value="DUF4283 DOMAIN PROTEIN"/>
    <property type="match status" value="1"/>
</dbReference>
<dbReference type="PANTHER" id="PTHR34427:SF10">
    <property type="entry name" value="DUF4283 DOMAIN-CONTAINING PROTEIN"/>
    <property type="match status" value="1"/>
</dbReference>
<feature type="domain" description="DUF4283" evidence="1">
    <location>
        <begin position="111"/>
        <end position="165"/>
    </location>
</feature>
<comment type="caution">
    <text evidence="2">The sequence shown here is derived from an EMBL/GenBank/DDBJ whole genome shotgun (WGS) entry which is preliminary data.</text>
</comment>
<reference evidence="2 3" key="1">
    <citation type="submission" date="2020-09" db="EMBL/GenBank/DDBJ databases">
        <title>De no assembly of potato wild relative species, Solanum commersonii.</title>
        <authorList>
            <person name="Cho K."/>
        </authorList>
    </citation>
    <scope>NUCLEOTIDE SEQUENCE [LARGE SCALE GENOMIC DNA]</scope>
    <source>
        <strain evidence="2">LZ3.2</strain>
        <tissue evidence="2">Leaf</tissue>
    </source>
</reference>
<evidence type="ECO:0000313" key="3">
    <source>
        <dbReference type="Proteomes" id="UP000824120"/>
    </source>
</evidence>
<keyword evidence="3" id="KW-1185">Reference proteome</keyword>
<sequence length="373" mass="42808">MDNSIYFVVGFKAYDITRTVGMVFQETSRTNGNMVKRWKKKDVFSEVFYSRNYNKMMDKYCGKVGRFINSHRNVVNFWKHKLVDRNIPYAEMLKTQRSAVKFQRAFEAKIGETPTLSEIRGWANKLWKQAHELNIYEMAYFLFEFDPRSTGKQVAKGDWDWKNSPKVFKAIGDHCGGWVDTEEETQGWSRCWWEKILSSSREIKLLDKEEEPLLSRPAADSAAVTTRVDAEGTGGKAFRRAKWFKGVGNSVLSSWESSPMEENIEPSVSLKAKIPTTNKGIHNQLSQKTGSGIQKTPNVDMWVQQTHDVDISHSKSREPTDSEIEASSWVNSHILELTMTYRVAFDGFRGTHALLMRLGERKAVMERKGADSS</sequence>
<dbReference type="AlphaFoldDB" id="A0A9J5WN93"/>
<accession>A0A9J5WN93</accession>
<proteinExistence type="predicted"/>
<dbReference type="InterPro" id="IPR025558">
    <property type="entry name" value="DUF4283"/>
</dbReference>